<dbReference type="RefSeq" id="WP_341424323.1">
    <property type="nucleotide sequence ID" value="NZ_JBBUTG010000002.1"/>
</dbReference>
<sequence length="72" mass="7452">METFAKDTKAKLQAGEAADAALCATGVVANTLGGGLASHLDGARLTAKQLNSQNPEDRAQLLSSLTRDFHSP</sequence>
<evidence type="ECO:0000256" key="1">
    <source>
        <dbReference type="SAM" id="MobiDB-lite"/>
    </source>
</evidence>
<comment type="caution">
    <text evidence="2">The sequence shown here is derived from an EMBL/GenBank/DDBJ whole genome shotgun (WGS) entry which is preliminary data.</text>
</comment>
<gene>
    <name evidence="2" type="ORF">AACH06_03925</name>
</gene>
<proteinExistence type="predicted"/>
<name>A0ABU9BJF3_9BURK</name>
<reference evidence="2 3" key="1">
    <citation type="submission" date="2024-04" db="EMBL/GenBank/DDBJ databases">
        <title>Novel species of the genus Ideonella isolated from streams.</title>
        <authorList>
            <person name="Lu H."/>
        </authorList>
    </citation>
    <scope>NUCLEOTIDE SEQUENCE [LARGE SCALE GENOMIC DNA]</scope>
    <source>
        <strain evidence="2 3">DXS29W</strain>
    </source>
</reference>
<dbReference type="Proteomes" id="UP001371218">
    <property type="component" value="Unassembled WGS sequence"/>
</dbReference>
<keyword evidence="3" id="KW-1185">Reference proteome</keyword>
<accession>A0ABU9BJF3</accession>
<feature type="region of interest" description="Disordered" evidence="1">
    <location>
        <begin position="48"/>
        <end position="72"/>
    </location>
</feature>
<evidence type="ECO:0000313" key="3">
    <source>
        <dbReference type="Proteomes" id="UP001371218"/>
    </source>
</evidence>
<organism evidence="2 3">
    <name type="scientific">Ideonella lacteola</name>
    <dbReference type="NCBI Taxonomy" id="2984193"/>
    <lineage>
        <taxon>Bacteria</taxon>
        <taxon>Pseudomonadati</taxon>
        <taxon>Pseudomonadota</taxon>
        <taxon>Betaproteobacteria</taxon>
        <taxon>Burkholderiales</taxon>
        <taxon>Sphaerotilaceae</taxon>
        <taxon>Ideonella</taxon>
    </lineage>
</organism>
<evidence type="ECO:0000313" key="2">
    <source>
        <dbReference type="EMBL" id="MEK8029961.1"/>
    </source>
</evidence>
<dbReference type="EMBL" id="JBBUTG010000002">
    <property type="protein sequence ID" value="MEK8029961.1"/>
    <property type="molecule type" value="Genomic_DNA"/>
</dbReference>
<protein>
    <submittedName>
        <fullName evidence="2">Uncharacterized protein</fullName>
    </submittedName>
</protein>